<dbReference type="STRING" id="1679170.AC625_08340"/>
<feature type="transmembrane region" description="Helical" evidence="1">
    <location>
        <begin position="44"/>
        <end position="68"/>
    </location>
</feature>
<dbReference type="EMBL" id="LFZW01000001">
    <property type="protein sequence ID" value="KMY49553.1"/>
    <property type="molecule type" value="Genomic_DNA"/>
</dbReference>
<dbReference type="PATRIC" id="fig|1679170.3.peg.1788"/>
<proteinExistence type="predicted"/>
<keyword evidence="1" id="KW-0812">Transmembrane</keyword>
<dbReference type="Proteomes" id="UP000037146">
    <property type="component" value="Unassembled WGS sequence"/>
</dbReference>
<keyword evidence="3" id="KW-1185">Reference proteome</keyword>
<evidence type="ECO:0000313" key="2">
    <source>
        <dbReference type="EMBL" id="KMY49553.1"/>
    </source>
</evidence>
<evidence type="ECO:0000313" key="3">
    <source>
        <dbReference type="Proteomes" id="UP000037146"/>
    </source>
</evidence>
<keyword evidence="1" id="KW-0472">Membrane</keyword>
<name>A0A0K9GSE1_9BACI</name>
<comment type="caution">
    <text evidence="2">The sequence shown here is derived from an EMBL/GenBank/DDBJ whole genome shotgun (WGS) entry which is preliminary data.</text>
</comment>
<dbReference type="AlphaFoldDB" id="A0A0K9GSE1"/>
<gene>
    <name evidence="2" type="ORF">AC625_08340</name>
</gene>
<feature type="transmembrane region" description="Helical" evidence="1">
    <location>
        <begin position="5"/>
        <end position="24"/>
    </location>
</feature>
<keyword evidence="1" id="KW-1133">Transmembrane helix</keyword>
<evidence type="ECO:0000256" key="1">
    <source>
        <dbReference type="SAM" id="Phobius"/>
    </source>
</evidence>
<organism evidence="2 3">
    <name type="scientific">Peribacillus loiseleuriae</name>
    <dbReference type="NCBI Taxonomy" id="1679170"/>
    <lineage>
        <taxon>Bacteria</taxon>
        <taxon>Bacillati</taxon>
        <taxon>Bacillota</taxon>
        <taxon>Bacilli</taxon>
        <taxon>Bacillales</taxon>
        <taxon>Bacillaceae</taxon>
        <taxon>Peribacillus</taxon>
    </lineage>
</organism>
<feature type="transmembrane region" description="Helical" evidence="1">
    <location>
        <begin position="89"/>
        <end position="105"/>
    </location>
</feature>
<sequence length="192" mass="22735">MISVLFRIGLYVSSFFPLYVLLIIDNYEYYSTWREFKNILLYENFLPSTFSYVLLILIILSFISLYIIMKIRLNEKHKFIGVCKTEDNLLSYVVTYLVPILSIDITKANSLLVNLGLFSLLGFIYVKNSLVYLNPLFLFFRYNVFLTENNEVLISDLDIYELKNLEGERIRTRVLSYKIYLVRKKDSLPTNH</sequence>
<feature type="transmembrane region" description="Helical" evidence="1">
    <location>
        <begin position="111"/>
        <end position="133"/>
    </location>
</feature>
<reference evidence="3" key="1">
    <citation type="submission" date="2015-07" db="EMBL/GenBank/DDBJ databases">
        <title>Genome sequencing project for genomic taxonomy and phylogenomics of Bacillus-like bacteria.</title>
        <authorList>
            <person name="Liu B."/>
            <person name="Wang J."/>
            <person name="Zhu Y."/>
            <person name="Liu G."/>
            <person name="Chen Q."/>
            <person name="Chen Z."/>
            <person name="Lan J."/>
            <person name="Che J."/>
            <person name="Ge C."/>
            <person name="Shi H."/>
            <person name="Pan Z."/>
            <person name="Liu X."/>
        </authorList>
    </citation>
    <scope>NUCLEOTIDE SEQUENCE [LARGE SCALE GENOMIC DNA]</scope>
    <source>
        <strain evidence="3">FJAT-27997</strain>
    </source>
</reference>
<accession>A0A0K9GSE1</accession>
<protein>
    <submittedName>
        <fullName evidence="2">Uncharacterized protein</fullName>
    </submittedName>
</protein>